<keyword evidence="1" id="KW-0808">Transferase</keyword>
<dbReference type="PROSITE" id="PS50005">
    <property type="entry name" value="TPR"/>
    <property type="match status" value="1"/>
</dbReference>
<proteinExistence type="predicted"/>
<dbReference type="GO" id="GO:0005524">
    <property type="term" value="F:ATP binding"/>
    <property type="evidence" value="ECO:0007669"/>
    <property type="project" value="UniProtKB-KW"/>
</dbReference>
<dbReference type="Gene3D" id="1.25.40.10">
    <property type="entry name" value="Tetratricopeptide repeat domain"/>
    <property type="match status" value="1"/>
</dbReference>
<evidence type="ECO:0000256" key="2">
    <source>
        <dbReference type="ARBA" id="ARBA00022741"/>
    </source>
</evidence>
<accession>A0A081C0F2</accession>
<dbReference type="Pfam" id="PF00069">
    <property type="entry name" value="Pkinase"/>
    <property type="match status" value="1"/>
</dbReference>
<dbReference type="SUPFAM" id="SSF158682">
    <property type="entry name" value="TerB-like"/>
    <property type="match status" value="1"/>
</dbReference>
<keyword evidence="5" id="KW-0802">TPR repeat</keyword>
<dbReference type="SMART" id="SM00220">
    <property type="entry name" value="S_TKc"/>
    <property type="match status" value="1"/>
</dbReference>
<keyword evidence="4" id="KW-0067">ATP-binding</keyword>
<evidence type="ECO:0000256" key="1">
    <source>
        <dbReference type="ARBA" id="ARBA00022679"/>
    </source>
</evidence>
<dbReference type="PROSITE" id="PS50011">
    <property type="entry name" value="PROTEIN_KINASE_DOM"/>
    <property type="match status" value="1"/>
</dbReference>
<dbReference type="Proteomes" id="UP000030661">
    <property type="component" value="Unassembled WGS sequence"/>
</dbReference>
<evidence type="ECO:0000256" key="5">
    <source>
        <dbReference type="PROSITE-ProRule" id="PRU00339"/>
    </source>
</evidence>
<feature type="repeat" description="TPR" evidence="5">
    <location>
        <begin position="118"/>
        <end position="151"/>
    </location>
</feature>
<dbReference type="Gene3D" id="3.30.200.20">
    <property type="entry name" value="Phosphorylase Kinase, domain 1"/>
    <property type="match status" value="1"/>
</dbReference>
<dbReference type="AlphaFoldDB" id="A0A081C0F2"/>
<keyword evidence="3 8" id="KW-0418">Kinase</keyword>
<keyword evidence="2" id="KW-0547">Nucleotide-binding</keyword>
<dbReference type="PROSITE" id="PS00108">
    <property type="entry name" value="PROTEIN_KINASE_ST"/>
    <property type="match status" value="1"/>
</dbReference>
<dbReference type="EMBL" id="DF820466">
    <property type="protein sequence ID" value="GAK58057.1"/>
    <property type="molecule type" value="Genomic_DNA"/>
</dbReference>
<dbReference type="Gene3D" id="1.10.510.10">
    <property type="entry name" value="Transferase(Phosphotransferase) domain 1"/>
    <property type="match status" value="1"/>
</dbReference>
<feature type="coiled-coil region" evidence="6">
    <location>
        <begin position="437"/>
        <end position="495"/>
    </location>
</feature>
<keyword evidence="6" id="KW-0175">Coiled coil</keyword>
<dbReference type="GO" id="GO:0004674">
    <property type="term" value="F:protein serine/threonine kinase activity"/>
    <property type="evidence" value="ECO:0007669"/>
    <property type="project" value="UniProtKB-KW"/>
</dbReference>
<evidence type="ECO:0000256" key="6">
    <source>
        <dbReference type="SAM" id="Coils"/>
    </source>
</evidence>
<evidence type="ECO:0000259" key="7">
    <source>
        <dbReference type="PROSITE" id="PS50011"/>
    </source>
</evidence>
<evidence type="ECO:0000256" key="3">
    <source>
        <dbReference type="ARBA" id="ARBA00022777"/>
    </source>
</evidence>
<reference evidence="8" key="1">
    <citation type="journal article" date="2015" name="PeerJ">
        <title>First genomic representation of candidate bacterial phylum KSB3 points to enhanced environmental sensing as a trigger of wastewater bulking.</title>
        <authorList>
            <person name="Sekiguchi Y."/>
            <person name="Ohashi A."/>
            <person name="Parks D.H."/>
            <person name="Yamauchi T."/>
            <person name="Tyson G.W."/>
            <person name="Hugenholtz P."/>
        </authorList>
    </citation>
    <scope>NUCLEOTIDE SEQUENCE [LARGE SCALE GENOMIC DNA]</scope>
</reference>
<feature type="domain" description="Protein kinase" evidence="7">
    <location>
        <begin position="192"/>
        <end position="441"/>
    </location>
</feature>
<dbReference type="PANTHER" id="PTHR43289:SF34">
    <property type="entry name" value="SERINE_THREONINE-PROTEIN KINASE YBDM-RELATED"/>
    <property type="match status" value="1"/>
</dbReference>
<dbReference type="InterPro" id="IPR000719">
    <property type="entry name" value="Prot_kinase_dom"/>
</dbReference>
<dbReference type="Pfam" id="PF13176">
    <property type="entry name" value="TPR_7"/>
    <property type="match status" value="1"/>
</dbReference>
<dbReference type="InterPro" id="IPR008271">
    <property type="entry name" value="Ser/Thr_kinase_AS"/>
</dbReference>
<protein>
    <submittedName>
        <fullName evidence="8">Serine/threonine protein kinase</fullName>
    </submittedName>
</protein>
<dbReference type="CDD" id="cd14014">
    <property type="entry name" value="STKc_PknB_like"/>
    <property type="match status" value="1"/>
</dbReference>
<sequence>MDQDRVYKRICTSLRIHAFRHNGYLSARDFRTLKLPATPEALEDVLLQLQAERKVSVYERDNGEMIYDFLPFLEESVEESVLDMATRFQLAQIYLYRKMWSHAITELRVTRTNPKFQKESLYLLGTCFEEKGAWEKAVEYYERVLASDYFYRDALERLAKLTEQKNQKTKISTAATVTSVQQTFHPRLQERYEIVRELGRGGAGIVYQAIDLKLKRDVALKVLYQQANRNPVDSEQYLREARLAAQLDHPNIIEIYDVDPEAQCIAMEFVNGGTLRDLLTHYKRLAVPQARTILLQLCRALQSAHEAGVLHRDIKPANIFITQKHIIKLGDFGIAFMNNLEQQAFTQLSVQIGTLPYMSPEQVRGEVLSAASDLYSVGIVLYEMLTGSPPFLQGDIAYHHLYSAPEAPGISPSIDAIVLRCLEKDPAKRFQTVKDLLQTLQAQEKDEQARLSKYRELLKIAIIDKELSPNEYLVLKIKRQALQLTEAEARKIEQELGLNLPW</sequence>
<evidence type="ECO:0000313" key="8">
    <source>
        <dbReference type="EMBL" id="GAK58057.1"/>
    </source>
</evidence>
<dbReference type="STRING" id="1499967.U27_05030"/>
<name>A0A081C0F2_VECG1</name>
<dbReference type="InterPro" id="IPR029024">
    <property type="entry name" value="TerB-like"/>
</dbReference>
<keyword evidence="8" id="KW-0723">Serine/threonine-protein kinase</keyword>
<dbReference type="SUPFAM" id="SSF48452">
    <property type="entry name" value="TPR-like"/>
    <property type="match status" value="1"/>
</dbReference>
<dbReference type="InterPro" id="IPR019734">
    <property type="entry name" value="TPR_rpt"/>
</dbReference>
<dbReference type="SUPFAM" id="SSF56112">
    <property type="entry name" value="Protein kinase-like (PK-like)"/>
    <property type="match status" value="1"/>
</dbReference>
<dbReference type="PANTHER" id="PTHR43289">
    <property type="entry name" value="MITOGEN-ACTIVATED PROTEIN KINASE KINASE KINASE 20-RELATED"/>
    <property type="match status" value="1"/>
</dbReference>
<evidence type="ECO:0000256" key="4">
    <source>
        <dbReference type="ARBA" id="ARBA00022840"/>
    </source>
</evidence>
<evidence type="ECO:0000313" key="9">
    <source>
        <dbReference type="Proteomes" id="UP000030661"/>
    </source>
</evidence>
<keyword evidence="9" id="KW-1185">Reference proteome</keyword>
<organism evidence="8">
    <name type="scientific">Vecturithrix granuli</name>
    <dbReference type="NCBI Taxonomy" id="1499967"/>
    <lineage>
        <taxon>Bacteria</taxon>
        <taxon>Candidatus Moduliflexota</taxon>
        <taxon>Candidatus Vecturitrichia</taxon>
        <taxon>Candidatus Vecturitrichales</taxon>
        <taxon>Candidatus Vecturitrichaceae</taxon>
        <taxon>Candidatus Vecturithrix</taxon>
    </lineage>
</organism>
<dbReference type="InterPro" id="IPR011990">
    <property type="entry name" value="TPR-like_helical_dom_sf"/>
</dbReference>
<dbReference type="InterPro" id="IPR011009">
    <property type="entry name" value="Kinase-like_dom_sf"/>
</dbReference>
<dbReference type="HOGENOM" id="CLU_542558_0_0_0"/>
<gene>
    <name evidence="8" type="ORF">U27_05030</name>
</gene>
<dbReference type="eggNOG" id="COG0515">
    <property type="taxonomic scope" value="Bacteria"/>
</dbReference>